<evidence type="ECO:0000313" key="3">
    <source>
        <dbReference type="EMBL" id="BBM83851.1"/>
    </source>
</evidence>
<dbReference type="Gene3D" id="3.20.20.80">
    <property type="entry name" value="Glycosidases"/>
    <property type="match status" value="1"/>
</dbReference>
<dbReference type="InterPro" id="IPR003790">
    <property type="entry name" value="GHL10"/>
</dbReference>
<dbReference type="InterPro" id="IPR013784">
    <property type="entry name" value="Carb-bd-like_fold"/>
</dbReference>
<keyword evidence="1" id="KW-0732">Signal</keyword>
<accession>A0A5S9F336</accession>
<dbReference type="AlphaFoldDB" id="A0A5S9F336"/>
<dbReference type="InterPro" id="IPR052177">
    <property type="entry name" value="Divisome_Glycosyl_Hydrolase"/>
</dbReference>
<dbReference type="KEGG" id="uam:UABAM_02206"/>
<dbReference type="EMBL" id="AP019860">
    <property type="protein sequence ID" value="BBM83851.1"/>
    <property type="molecule type" value="Genomic_DNA"/>
</dbReference>
<dbReference type="InterPro" id="IPR017853">
    <property type="entry name" value="GH"/>
</dbReference>
<keyword evidence="4" id="KW-1185">Reference proteome</keyword>
<evidence type="ECO:0000256" key="1">
    <source>
        <dbReference type="ARBA" id="ARBA00022729"/>
    </source>
</evidence>
<proteinExistence type="predicted"/>
<dbReference type="SUPFAM" id="SSF51445">
    <property type="entry name" value="(Trans)glycosidases"/>
    <property type="match status" value="1"/>
</dbReference>
<dbReference type="OrthoDB" id="9794671at2"/>
<sequence length="439" mass="50428">MKRFILFIPFILISIYAQQQWRGIWVDAWNEGLYNKQQIQEMLQTAKKYGYNAVAIQIRCRGDALYFPKYPNTEPRRRNLANDFDPLQVTIDLAHSMGIEVHAWATTFLVASSTPSSPQHVYHKHNEYLTQNSNGEKKIGEGYYLDPGHPGALEWNRKVVLDIVNNYDIDGYHFDYIRFPQQDAGFNPVSVARFNKKYGKSGQPSKSDPLFSQWRRAQITDWLQNMYVEIAKVKPHVKVTAATFASRSDAFHNRFQDWATWMERGIIDANFPMNYARTHDIFEKRADDIMNHSYNRHVYMGIGSYLLTVDYSVHQLLYAQQQKSHGVILFSYANNAKSGKSTSGYKAIFDKVFKTTASVPDMPWKSQKNTGHILGQVIAKEQVEVTIPELGLKTTTDANGRFSFLYLREGSYRINCGHETMNVDVRGGQVAMSSTIIVK</sequence>
<dbReference type="Proteomes" id="UP000326354">
    <property type="component" value="Chromosome"/>
</dbReference>
<organism evidence="3 4">
    <name type="scientific">Uabimicrobium amorphum</name>
    <dbReference type="NCBI Taxonomy" id="2596890"/>
    <lineage>
        <taxon>Bacteria</taxon>
        <taxon>Pseudomonadati</taxon>
        <taxon>Planctomycetota</taxon>
        <taxon>Candidatus Uabimicrobiia</taxon>
        <taxon>Candidatus Uabimicrobiales</taxon>
        <taxon>Candidatus Uabimicrobiaceae</taxon>
        <taxon>Candidatus Uabimicrobium</taxon>
    </lineage>
</organism>
<dbReference type="RefSeq" id="WP_151968035.1">
    <property type="nucleotide sequence ID" value="NZ_AP019860.1"/>
</dbReference>
<protein>
    <recommendedName>
        <fullName evidence="2">Glycosyl hydrolase-like 10 domain-containing protein</fullName>
    </recommendedName>
</protein>
<dbReference type="Pfam" id="PF02638">
    <property type="entry name" value="GHL10"/>
    <property type="match status" value="1"/>
</dbReference>
<dbReference type="SUPFAM" id="SSF49452">
    <property type="entry name" value="Starch-binding domain-like"/>
    <property type="match status" value="1"/>
</dbReference>
<dbReference type="GO" id="GO:0030246">
    <property type="term" value="F:carbohydrate binding"/>
    <property type="evidence" value="ECO:0007669"/>
    <property type="project" value="InterPro"/>
</dbReference>
<gene>
    <name evidence="3" type="ORF">UABAM_02206</name>
</gene>
<feature type="domain" description="Glycosyl hydrolase-like 10" evidence="2">
    <location>
        <begin position="22"/>
        <end position="289"/>
    </location>
</feature>
<evidence type="ECO:0000259" key="2">
    <source>
        <dbReference type="Pfam" id="PF02638"/>
    </source>
</evidence>
<name>A0A5S9F336_UABAM</name>
<reference evidence="3 4" key="1">
    <citation type="submission" date="2019-08" db="EMBL/GenBank/DDBJ databases">
        <title>Complete genome sequence of Candidatus Uab amorphum.</title>
        <authorList>
            <person name="Shiratori T."/>
            <person name="Suzuki S."/>
            <person name="Kakizawa Y."/>
            <person name="Ishida K."/>
        </authorList>
    </citation>
    <scope>NUCLEOTIDE SEQUENCE [LARGE SCALE GENOMIC DNA]</scope>
    <source>
        <strain evidence="3 4">SRT547</strain>
    </source>
</reference>
<dbReference type="PANTHER" id="PTHR43405:SF1">
    <property type="entry name" value="GLYCOSYL HYDROLASE DIGH"/>
    <property type="match status" value="1"/>
</dbReference>
<dbReference type="PANTHER" id="PTHR43405">
    <property type="entry name" value="GLYCOSYL HYDROLASE DIGH"/>
    <property type="match status" value="1"/>
</dbReference>
<evidence type="ECO:0000313" key="4">
    <source>
        <dbReference type="Proteomes" id="UP000326354"/>
    </source>
</evidence>